<evidence type="ECO:0000313" key="2">
    <source>
        <dbReference type="EMBL" id="EEB35720.1"/>
    </source>
</evidence>
<dbReference type="RefSeq" id="WP_004814563.1">
    <property type="nucleotide sequence ID" value="NZ_ABXA01000036.1"/>
</dbReference>
<comment type="caution">
    <text evidence="2">The sequence shown here is derived from an EMBL/GenBank/DDBJ whole genome shotgun (WGS) entry which is preliminary data.</text>
</comment>
<dbReference type="EMBL" id="ABXA01000036">
    <property type="protein sequence ID" value="EEB35720.1"/>
    <property type="molecule type" value="Genomic_DNA"/>
</dbReference>
<evidence type="ECO:0000313" key="3">
    <source>
        <dbReference type="Proteomes" id="UP000005451"/>
    </source>
</evidence>
<keyword evidence="1" id="KW-1133">Transmembrane helix</keyword>
<proteinExistence type="predicted"/>
<reference evidence="2 3" key="2">
    <citation type="submission" date="2008-10" db="EMBL/GenBank/DDBJ databases">
        <title>Draft genome sequence of Anaerococcus hydrogenalis (DSM 7454).</title>
        <authorList>
            <person name="Sudarsanam P."/>
            <person name="Ley R."/>
            <person name="Guruge J."/>
            <person name="Turnbaugh P.J."/>
            <person name="Mahowald M."/>
            <person name="Liep D."/>
            <person name="Gordon J."/>
        </authorList>
    </citation>
    <scope>NUCLEOTIDE SEQUENCE [LARGE SCALE GENOMIC DNA]</scope>
    <source>
        <strain evidence="2 3">DSM 7454</strain>
    </source>
</reference>
<gene>
    <name evidence="2" type="ORF">ANHYDRO_01386</name>
</gene>
<evidence type="ECO:0000256" key="1">
    <source>
        <dbReference type="SAM" id="Phobius"/>
    </source>
</evidence>
<protein>
    <submittedName>
        <fullName evidence="2">Uncharacterized protein</fullName>
    </submittedName>
</protein>
<reference evidence="2 3" key="1">
    <citation type="submission" date="2008-09" db="EMBL/GenBank/DDBJ databases">
        <authorList>
            <person name="Fulton L."/>
            <person name="Clifton S."/>
            <person name="Fulton B."/>
            <person name="Xu J."/>
            <person name="Minx P."/>
            <person name="Pepin K.H."/>
            <person name="Johnson M."/>
            <person name="Thiruvilangam P."/>
            <person name="Bhonagiri V."/>
            <person name="Nash W.E."/>
            <person name="Mardis E.R."/>
            <person name="Wilson R.K."/>
        </authorList>
    </citation>
    <scope>NUCLEOTIDE SEQUENCE [LARGE SCALE GENOMIC DNA]</scope>
    <source>
        <strain evidence="2 3">DSM 7454</strain>
    </source>
</reference>
<feature type="transmembrane region" description="Helical" evidence="1">
    <location>
        <begin position="44"/>
        <end position="59"/>
    </location>
</feature>
<keyword evidence="1" id="KW-0472">Membrane</keyword>
<keyword evidence="1" id="KW-0812">Transmembrane</keyword>
<feature type="transmembrane region" description="Helical" evidence="1">
    <location>
        <begin position="65"/>
        <end position="82"/>
    </location>
</feature>
<accession>B6W9W0</accession>
<dbReference type="STRING" id="561177.ANHYDRO_01386"/>
<dbReference type="AlphaFoldDB" id="B6W9W0"/>
<organism evidence="2 3">
    <name type="scientific">Anaerococcus hydrogenalis DSM 7454</name>
    <dbReference type="NCBI Taxonomy" id="561177"/>
    <lineage>
        <taxon>Bacteria</taxon>
        <taxon>Bacillati</taxon>
        <taxon>Bacillota</taxon>
        <taxon>Tissierellia</taxon>
        <taxon>Tissierellales</taxon>
        <taxon>Peptoniphilaceae</taxon>
        <taxon>Anaerococcus</taxon>
    </lineage>
</organism>
<sequence>MEKKKTRKIRKRSEVFEMLDGRKLDDACVRFTAKPEKERMRDKVLGVSIVAMLMLLAIGGPNETIKTAGVVMMFLASLMAFLA</sequence>
<dbReference type="eggNOG" id="ENOG5031V5Q">
    <property type="taxonomic scope" value="Bacteria"/>
</dbReference>
<name>B6W9W0_9FIRM</name>
<dbReference type="Proteomes" id="UP000005451">
    <property type="component" value="Unassembled WGS sequence"/>
</dbReference>